<evidence type="ECO:0000313" key="3">
    <source>
        <dbReference type="Proteomes" id="UP000650467"/>
    </source>
</evidence>
<dbReference type="OrthoDB" id="546985at2759"/>
<protein>
    <recommendedName>
        <fullName evidence="1">Fibronectin type-III domain-containing protein</fullName>
    </recommendedName>
</protein>
<dbReference type="CDD" id="cd00063">
    <property type="entry name" value="FN3"/>
    <property type="match status" value="1"/>
</dbReference>
<dbReference type="AlphaFoldDB" id="A0A835VP96"/>
<dbReference type="Proteomes" id="UP000650467">
    <property type="component" value="Unassembled WGS sequence"/>
</dbReference>
<comment type="caution">
    <text evidence="2">The sequence shown here is derived from an EMBL/GenBank/DDBJ whole genome shotgun (WGS) entry which is preliminary data.</text>
</comment>
<proteinExistence type="predicted"/>
<evidence type="ECO:0000313" key="2">
    <source>
        <dbReference type="EMBL" id="KAG2422680.1"/>
    </source>
</evidence>
<dbReference type="EMBL" id="JAEHOC010000096">
    <property type="protein sequence ID" value="KAG2422680.1"/>
    <property type="molecule type" value="Genomic_DNA"/>
</dbReference>
<dbReference type="InterPro" id="IPR013783">
    <property type="entry name" value="Ig-like_fold"/>
</dbReference>
<accession>A0A835VP96</accession>
<dbReference type="Gene3D" id="2.60.40.10">
    <property type="entry name" value="Immunoglobulins"/>
    <property type="match status" value="1"/>
</dbReference>
<dbReference type="Pfam" id="PF00041">
    <property type="entry name" value="fn3"/>
    <property type="match status" value="1"/>
</dbReference>
<dbReference type="InterPro" id="IPR003961">
    <property type="entry name" value="FN3_dom"/>
</dbReference>
<keyword evidence="3" id="KW-1185">Reference proteome</keyword>
<dbReference type="InterPro" id="IPR036116">
    <property type="entry name" value="FN3_sf"/>
</dbReference>
<sequence>MTRRAKPLLRLHAARSLLGALASLSGIALLLHTLPTLGQDLVLVGGSAGCIDKVPGAPSKLKATAKDGKVLLAWEAPADGACVSQYVVNVMDAALPASLQSTSTSARSAVVEGLLNGRTYAFAVQAYASKYLGGGTAKVLATPSDRCDPAVAPGNPTNLRVQGLDGAARVCWDGVSNDACVDEWRLSAVLVSGPAFRDASGGSSGAQQKISKGACANVTGLVNDARYKFSVQGYSKARGEGAAGAMTAQVGATSAASNGWACNSMDGCHPDRPGLCSSGGGCDAVKRMGQCYAPAMQDVDWVQKQVTQWCSSTCDCKLTAAQGGSLMGGSSPWAGALGALGGLGGLGGLAGSGGGAGAGTGTAASAGNGALLSALMSAAAGTGGGVAAGAGAGGGSAPGSPLGGLGAFLGAAGPGGGGLGGVGGSGAAGANTPGMPFGQELSNLLGGSLFAGGVPGGAGGGGGSSAAGAAPAMFNPASSIFGGGGGAGGAVSGRGGGGGGGGLPAGGTLLSDLQDTRTGQLVTGVANGLVQSGVVGDAVGKMASQYVNNMLQSRLGAGSGQ</sequence>
<feature type="domain" description="Fibronectin type-III" evidence="1">
    <location>
        <begin position="54"/>
        <end position="146"/>
    </location>
</feature>
<evidence type="ECO:0000259" key="1">
    <source>
        <dbReference type="PROSITE" id="PS50853"/>
    </source>
</evidence>
<dbReference type="SUPFAM" id="SSF49265">
    <property type="entry name" value="Fibronectin type III"/>
    <property type="match status" value="1"/>
</dbReference>
<gene>
    <name evidence="2" type="ORF">HXX76_015844</name>
</gene>
<organism evidence="2 3">
    <name type="scientific">Chlamydomonas incerta</name>
    <dbReference type="NCBI Taxonomy" id="51695"/>
    <lineage>
        <taxon>Eukaryota</taxon>
        <taxon>Viridiplantae</taxon>
        <taxon>Chlorophyta</taxon>
        <taxon>core chlorophytes</taxon>
        <taxon>Chlorophyceae</taxon>
        <taxon>CS clade</taxon>
        <taxon>Chlamydomonadales</taxon>
        <taxon>Chlamydomonadaceae</taxon>
        <taxon>Chlamydomonas</taxon>
    </lineage>
</organism>
<dbReference type="SMART" id="SM00060">
    <property type="entry name" value="FN3"/>
    <property type="match status" value="2"/>
</dbReference>
<reference evidence="2" key="1">
    <citation type="journal article" date="2020" name="bioRxiv">
        <title>Comparative genomics of Chlamydomonas.</title>
        <authorList>
            <person name="Craig R.J."/>
            <person name="Hasan A.R."/>
            <person name="Ness R.W."/>
            <person name="Keightley P.D."/>
        </authorList>
    </citation>
    <scope>NUCLEOTIDE SEQUENCE</scope>
    <source>
        <strain evidence="2">SAG 7.73</strain>
    </source>
</reference>
<dbReference type="PROSITE" id="PS50853">
    <property type="entry name" value="FN3"/>
    <property type="match status" value="1"/>
</dbReference>
<name>A0A835VP96_CHLIN</name>